<gene>
    <name evidence="1" type="ORF">WMSIL1_LOCUS11305</name>
</gene>
<keyword evidence="2" id="KW-1185">Reference proteome</keyword>
<protein>
    <submittedName>
        <fullName evidence="1">Uncharacterized protein</fullName>
    </submittedName>
</protein>
<evidence type="ECO:0000313" key="2">
    <source>
        <dbReference type="Proteomes" id="UP000321570"/>
    </source>
</evidence>
<sequence>MYILYTSVPGLQFVRTQGGNDFVKAVSHHHLEVDTDSDNTIVSDESWKTLGSHNEDTVPFKVSRASGDAA</sequence>
<dbReference type="Proteomes" id="UP000321570">
    <property type="component" value="Unassembled WGS sequence"/>
</dbReference>
<evidence type="ECO:0000313" key="1">
    <source>
        <dbReference type="EMBL" id="VUZ52879.1"/>
    </source>
</evidence>
<dbReference type="EMBL" id="CABIJS010000541">
    <property type="protein sequence ID" value="VUZ52879.1"/>
    <property type="molecule type" value="Genomic_DNA"/>
</dbReference>
<accession>A0A564Z0Q5</accession>
<proteinExistence type="predicted"/>
<name>A0A564Z0Q5_HYMDI</name>
<reference evidence="1 2" key="1">
    <citation type="submission" date="2019-07" db="EMBL/GenBank/DDBJ databases">
        <authorList>
            <person name="Jastrzebski P J."/>
            <person name="Paukszto L."/>
            <person name="Jastrzebski P J."/>
        </authorList>
    </citation>
    <scope>NUCLEOTIDE SEQUENCE [LARGE SCALE GENOMIC DNA]</scope>
    <source>
        <strain evidence="1 2">WMS-il1</strain>
    </source>
</reference>
<organism evidence="1 2">
    <name type="scientific">Hymenolepis diminuta</name>
    <name type="common">Rat tapeworm</name>
    <dbReference type="NCBI Taxonomy" id="6216"/>
    <lineage>
        <taxon>Eukaryota</taxon>
        <taxon>Metazoa</taxon>
        <taxon>Spiralia</taxon>
        <taxon>Lophotrochozoa</taxon>
        <taxon>Platyhelminthes</taxon>
        <taxon>Cestoda</taxon>
        <taxon>Eucestoda</taxon>
        <taxon>Cyclophyllidea</taxon>
        <taxon>Hymenolepididae</taxon>
        <taxon>Hymenolepis</taxon>
    </lineage>
</organism>
<dbReference type="AlphaFoldDB" id="A0A564Z0Q5"/>